<dbReference type="AlphaFoldDB" id="A0A0K2VGN8"/>
<reference evidence="1" key="1">
    <citation type="submission" date="2014-05" db="EMBL/GenBank/DDBJ databases">
        <authorList>
            <person name="Chronopoulou M."/>
        </authorList>
    </citation>
    <scope>NUCLEOTIDE SEQUENCE</scope>
    <source>
        <tissue evidence="1">Whole organism</tissue>
    </source>
</reference>
<dbReference type="EMBL" id="HACA01032179">
    <property type="protein sequence ID" value="CDW49540.1"/>
    <property type="molecule type" value="Transcribed_RNA"/>
</dbReference>
<evidence type="ECO:0000313" key="1">
    <source>
        <dbReference type="EMBL" id="CDW49540.1"/>
    </source>
</evidence>
<name>A0A0K2VGN8_LEPSM</name>
<protein>
    <submittedName>
        <fullName evidence="1">Uncharacterized protein</fullName>
    </submittedName>
</protein>
<organism evidence="1">
    <name type="scientific">Lepeophtheirus salmonis</name>
    <name type="common">Salmon louse</name>
    <name type="synonym">Caligus salmonis</name>
    <dbReference type="NCBI Taxonomy" id="72036"/>
    <lineage>
        <taxon>Eukaryota</taxon>
        <taxon>Metazoa</taxon>
        <taxon>Ecdysozoa</taxon>
        <taxon>Arthropoda</taxon>
        <taxon>Crustacea</taxon>
        <taxon>Multicrustacea</taxon>
        <taxon>Hexanauplia</taxon>
        <taxon>Copepoda</taxon>
        <taxon>Siphonostomatoida</taxon>
        <taxon>Caligidae</taxon>
        <taxon>Lepeophtheirus</taxon>
    </lineage>
</organism>
<feature type="non-terminal residue" evidence="1">
    <location>
        <position position="1"/>
    </location>
</feature>
<accession>A0A0K2VGN8</accession>
<sequence length="82" mass="9595">NDSIYNEVSNKPEFTSSLYHVRNPYPSTVSIHIWRRNHCNDLIRKFFTNCFLNALFVNTVHGKEASKNVFNAGYIIKIRLGY</sequence>
<proteinExistence type="predicted"/>